<dbReference type="AlphaFoldDB" id="A0A4Q8ALX8"/>
<keyword evidence="2" id="KW-0503">Monooxygenase</keyword>
<proteinExistence type="predicted"/>
<dbReference type="EMBL" id="SHLC01000001">
    <property type="protein sequence ID" value="RZU65590.1"/>
    <property type="molecule type" value="Genomic_DNA"/>
</dbReference>
<reference evidence="2 3" key="1">
    <citation type="submission" date="2019-02" db="EMBL/GenBank/DDBJ databases">
        <title>Sequencing the genomes of 1000 actinobacteria strains.</title>
        <authorList>
            <person name="Klenk H.-P."/>
        </authorList>
    </citation>
    <scope>NUCLEOTIDE SEQUENCE [LARGE SCALE GENOMIC DNA]</scope>
    <source>
        <strain evidence="2 3">DSM 18319</strain>
    </source>
</reference>
<dbReference type="PANTHER" id="PTHR43244:SF2">
    <property type="entry name" value="CONSERVED HYPOTHETICAL ALANINE AND PROLINE-RICH PROTEIN"/>
    <property type="match status" value="1"/>
</dbReference>
<dbReference type="InterPro" id="IPR050564">
    <property type="entry name" value="F420-G6PD/mer"/>
</dbReference>
<dbReference type="PANTHER" id="PTHR43244">
    <property type="match status" value="1"/>
</dbReference>
<dbReference type="CDD" id="cd01097">
    <property type="entry name" value="Tetrahydromethanopterin_reductase"/>
    <property type="match status" value="1"/>
</dbReference>
<gene>
    <name evidence="2" type="ORF">EV379_1924</name>
</gene>
<comment type="caution">
    <text evidence="2">The sequence shown here is derived from an EMBL/GenBank/DDBJ whole genome shotgun (WGS) entry which is preliminary data.</text>
</comment>
<dbReference type="Gene3D" id="3.20.20.30">
    <property type="entry name" value="Luciferase-like domain"/>
    <property type="match status" value="1"/>
</dbReference>
<accession>A0A4Q8ALX8</accession>
<dbReference type="GO" id="GO:0016705">
    <property type="term" value="F:oxidoreductase activity, acting on paired donors, with incorporation or reduction of molecular oxygen"/>
    <property type="evidence" value="ECO:0007669"/>
    <property type="project" value="InterPro"/>
</dbReference>
<evidence type="ECO:0000313" key="2">
    <source>
        <dbReference type="EMBL" id="RZU65590.1"/>
    </source>
</evidence>
<evidence type="ECO:0000313" key="3">
    <source>
        <dbReference type="Proteomes" id="UP000291483"/>
    </source>
</evidence>
<dbReference type="OrthoDB" id="9775082at2"/>
<feature type="domain" description="Luciferase-like" evidence="1">
    <location>
        <begin position="17"/>
        <end position="229"/>
    </location>
</feature>
<keyword evidence="2" id="KW-0560">Oxidoreductase</keyword>
<dbReference type="InterPro" id="IPR036661">
    <property type="entry name" value="Luciferase-like_sf"/>
</dbReference>
<keyword evidence="3" id="KW-1185">Reference proteome</keyword>
<dbReference type="Pfam" id="PF00296">
    <property type="entry name" value="Bac_luciferase"/>
    <property type="match status" value="1"/>
</dbReference>
<organism evidence="2 3">
    <name type="scientific">Microterricola gilva</name>
    <dbReference type="NCBI Taxonomy" id="393267"/>
    <lineage>
        <taxon>Bacteria</taxon>
        <taxon>Bacillati</taxon>
        <taxon>Actinomycetota</taxon>
        <taxon>Actinomycetes</taxon>
        <taxon>Micrococcales</taxon>
        <taxon>Microbacteriaceae</taxon>
        <taxon>Microterricola</taxon>
    </lineage>
</organism>
<sequence>MADYGRAVEFGIFPTPDAAALPELFAMVAAAERGGLDLVGVQDHPYQRRFVDSFVLMGSILERTTRIRVFPDVANVPLRTPAMIAKAGASLDLLSGGRFELGLGAGAFWPAIAALGTPAREPAEAARALCEAVDIVRLLWSPEPSVGYSGQHYRLAGTKPGPQPAHDIGIWLGVGGPRMLEFTGRSADGWVPSASYFPPTALPEMHARIDAGALAAGRDPAAIKRLYNIGGAITDGSSDGDFHWPADRWVEELTALVVDVGMDTVIFAPARDTVRQVERFAAEIVPGVREAVGRERAARARGTASS</sequence>
<evidence type="ECO:0000259" key="1">
    <source>
        <dbReference type="Pfam" id="PF00296"/>
    </source>
</evidence>
<dbReference type="Proteomes" id="UP000291483">
    <property type="component" value="Unassembled WGS sequence"/>
</dbReference>
<protein>
    <submittedName>
        <fullName evidence="2">Luciferase-like monooxygenase</fullName>
    </submittedName>
</protein>
<dbReference type="SUPFAM" id="SSF51679">
    <property type="entry name" value="Bacterial luciferase-like"/>
    <property type="match status" value="1"/>
</dbReference>
<dbReference type="InterPro" id="IPR011251">
    <property type="entry name" value="Luciferase-like_dom"/>
</dbReference>
<name>A0A4Q8ALX8_9MICO</name>
<dbReference type="RefSeq" id="WP_130505923.1">
    <property type="nucleotide sequence ID" value="NZ_SHLC01000001.1"/>
</dbReference>
<dbReference type="GO" id="GO:0004497">
    <property type="term" value="F:monooxygenase activity"/>
    <property type="evidence" value="ECO:0007669"/>
    <property type="project" value="UniProtKB-KW"/>
</dbReference>